<feature type="compositionally biased region" description="Polar residues" evidence="1">
    <location>
        <begin position="392"/>
        <end position="403"/>
    </location>
</feature>
<evidence type="ECO:0000313" key="4">
    <source>
        <dbReference type="Proteomes" id="UP000078240"/>
    </source>
</evidence>
<gene>
    <name evidence="3" type="ORF">VFPBJ_08133</name>
</gene>
<feature type="compositionally biased region" description="Basic and acidic residues" evidence="1">
    <location>
        <begin position="311"/>
        <end position="321"/>
    </location>
</feature>
<reference evidence="3 4" key="1">
    <citation type="submission" date="2016-01" db="EMBL/GenBank/DDBJ databases">
        <title>Biosynthesis of antibiotic leucinostatins and their inhibition on Phytophthora in bio-control Purpureocillium lilacinum.</title>
        <authorList>
            <person name="Wang G."/>
            <person name="Liu Z."/>
            <person name="Lin R."/>
            <person name="Li E."/>
            <person name="Mao Z."/>
            <person name="Ling J."/>
            <person name="Yin W."/>
            <person name="Xie B."/>
        </authorList>
    </citation>
    <scope>NUCLEOTIDE SEQUENCE [LARGE SCALE GENOMIC DNA]</scope>
    <source>
        <strain evidence="3">PLBJ-1</strain>
    </source>
</reference>
<feature type="compositionally biased region" description="Polar residues" evidence="1">
    <location>
        <begin position="343"/>
        <end position="352"/>
    </location>
</feature>
<feature type="compositionally biased region" description="Acidic residues" evidence="1">
    <location>
        <begin position="411"/>
        <end position="422"/>
    </location>
</feature>
<keyword evidence="3" id="KW-0238">DNA-binding</keyword>
<sequence>MAFRDNRNADDGGADKLRISMTNLILGRDPIVSGNRQGQRKDETAKIHASANGTGGEAEKIVDTSVAASQAEENKDAAAPTGGDAAETASEVASSCSHGASSDECSDCKNKCSECEEAEGNDQEGSASAEDTVSVENSAAAQDENSSVGADADQPSSPASASASANDGDSASEGNTGESPDKVASAYDGSAQPSDKELSVHSSSGAESGGEDQDSSGKGDDASTGISTPGADSSNDGASDQGSHKAASAENTDSNESSGPGPASDSGWSISEDHLLRGMKEAGDVTWAEIGQALNRGKNEVKARWKVIQKAGEKHTADADKPQSSASEPSGENKKPRKLGKADNSQAASSDGNDGDAESVGEATKGSKSKGKGKGKAPAIDHQPKWRRYKGQDQNKSASSKAATSEHEGDGYEDGEYEEDDNEQHVVLSGEEASSESSFRIDGKDDEEDEEEEDDGGYHAAHYAHKTREEIRYLHQEVYRELYPDMVDLQPDEYFGEEDCAVLAAMDSKYKRSRYLEMQANFFNATGRLVPLHLIRDKIERAEEESSRGRSREPRSAANRHDAVEKWVNGVEEAGVPDAGAAGTADEAGPAPKADPADEAAL</sequence>
<dbReference type="GO" id="GO:0003677">
    <property type="term" value="F:DNA binding"/>
    <property type="evidence" value="ECO:0007669"/>
    <property type="project" value="UniProtKB-KW"/>
</dbReference>
<name>A0A179GJX4_PURLI</name>
<feature type="compositionally biased region" description="Polar residues" evidence="1">
    <location>
        <begin position="224"/>
        <end position="241"/>
    </location>
</feature>
<feature type="region of interest" description="Disordered" evidence="1">
    <location>
        <begin position="541"/>
        <end position="602"/>
    </location>
</feature>
<evidence type="ECO:0000256" key="1">
    <source>
        <dbReference type="SAM" id="MobiDB-lite"/>
    </source>
</evidence>
<feature type="compositionally biased region" description="Basic and acidic residues" evidence="1">
    <location>
        <begin position="541"/>
        <end position="565"/>
    </location>
</feature>
<feature type="region of interest" description="Disordered" evidence="1">
    <location>
        <begin position="294"/>
        <end position="464"/>
    </location>
</feature>
<feature type="compositionally biased region" description="Low complexity" evidence="1">
    <location>
        <begin position="149"/>
        <end position="172"/>
    </location>
</feature>
<feature type="compositionally biased region" description="Polar residues" evidence="1">
    <location>
        <begin position="123"/>
        <end position="148"/>
    </location>
</feature>
<dbReference type="EMBL" id="LSBH01000006">
    <property type="protein sequence ID" value="OAQ77661.1"/>
    <property type="molecule type" value="Genomic_DNA"/>
</dbReference>
<evidence type="ECO:0000259" key="2">
    <source>
        <dbReference type="PROSITE" id="PS50090"/>
    </source>
</evidence>
<feature type="domain" description="Myb-like" evidence="2">
    <location>
        <begin position="268"/>
        <end position="309"/>
    </location>
</feature>
<feature type="compositionally biased region" description="Acidic residues" evidence="1">
    <location>
        <begin position="444"/>
        <end position="455"/>
    </location>
</feature>
<dbReference type="AlphaFoldDB" id="A0A179GJX4"/>
<evidence type="ECO:0000313" key="3">
    <source>
        <dbReference type="EMBL" id="OAQ77661.1"/>
    </source>
</evidence>
<protein>
    <submittedName>
        <fullName evidence="3">Myb-like DNA-binding domain-containing protein</fullName>
    </submittedName>
</protein>
<feature type="compositionally biased region" description="Polar residues" evidence="1">
    <location>
        <begin position="91"/>
        <end position="100"/>
    </location>
</feature>
<feature type="compositionally biased region" description="Polar residues" evidence="1">
    <location>
        <begin position="249"/>
        <end position="258"/>
    </location>
</feature>
<accession>A0A179GJX4</accession>
<proteinExistence type="predicted"/>
<comment type="caution">
    <text evidence="3">The sequence shown here is derived from an EMBL/GenBank/DDBJ whole genome shotgun (WGS) entry which is preliminary data.</text>
</comment>
<dbReference type="PROSITE" id="PS50090">
    <property type="entry name" value="MYB_LIKE"/>
    <property type="match status" value="1"/>
</dbReference>
<dbReference type="InterPro" id="IPR001005">
    <property type="entry name" value="SANT/Myb"/>
</dbReference>
<dbReference type="OrthoDB" id="5154006at2759"/>
<feature type="compositionally biased region" description="Low complexity" evidence="1">
    <location>
        <begin position="577"/>
        <end position="596"/>
    </location>
</feature>
<organism evidence="3 4">
    <name type="scientific">Purpureocillium lilacinum</name>
    <name type="common">Paecilomyces lilacinus</name>
    <dbReference type="NCBI Taxonomy" id="33203"/>
    <lineage>
        <taxon>Eukaryota</taxon>
        <taxon>Fungi</taxon>
        <taxon>Dikarya</taxon>
        <taxon>Ascomycota</taxon>
        <taxon>Pezizomycotina</taxon>
        <taxon>Sordariomycetes</taxon>
        <taxon>Hypocreomycetidae</taxon>
        <taxon>Hypocreales</taxon>
        <taxon>Ophiocordycipitaceae</taxon>
        <taxon>Purpureocillium</taxon>
    </lineage>
</organism>
<feature type="region of interest" description="Disordered" evidence="1">
    <location>
        <begin position="28"/>
        <end position="275"/>
    </location>
</feature>
<dbReference type="Proteomes" id="UP000078240">
    <property type="component" value="Unassembled WGS sequence"/>
</dbReference>